<dbReference type="HOGENOM" id="CLU_064972_0_0_1"/>
<dbReference type="EMBL" id="KN838582">
    <property type="protein sequence ID" value="KIK03238.1"/>
    <property type="molecule type" value="Genomic_DNA"/>
</dbReference>
<name>A0A0C9Y592_9AGAR</name>
<reference evidence="1 2" key="1">
    <citation type="submission" date="2014-04" db="EMBL/GenBank/DDBJ databases">
        <authorList>
            <consortium name="DOE Joint Genome Institute"/>
            <person name="Kuo A."/>
            <person name="Kohler A."/>
            <person name="Nagy L.G."/>
            <person name="Floudas D."/>
            <person name="Copeland A."/>
            <person name="Barry K.W."/>
            <person name="Cichocki N."/>
            <person name="Veneault-Fourrey C."/>
            <person name="LaButti K."/>
            <person name="Lindquist E.A."/>
            <person name="Lipzen A."/>
            <person name="Lundell T."/>
            <person name="Morin E."/>
            <person name="Murat C."/>
            <person name="Sun H."/>
            <person name="Tunlid A."/>
            <person name="Henrissat B."/>
            <person name="Grigoriev I.V."/>
            <person name="Hibbett D.S."/>
            <person name="Martin F."/>
            <person name="Nordberg H.P."/>
            <person name="Cantor M.N."/>
            <person name="Hua S.X."/>
        </authorList>
    </citation>
    <scope>NUCLEOTIDE SEQUENCE [LARGE SCALE GENOMIC DNA]</scope>
    <source>
        <strain evidence="1 2">LaAM-08-1</strain>
    </source>
</reference>
<dbReference type="Proteomes" id="UP000054477">
    <property type="component" value="Unassembled WGS sequence"/>
</dbReference>
<gene>
    <name evidence="1" type="ORF">K443DRAFT_75657</name>
</gene>
<evidence type="ECO:0000313" key="2">
    <source>
        <dbReference type="Proteomes" id="UP000054477"/>
    </source>
</evidence>
<dbReference type="AlphaFoldDB" id="A0A0C9Y592"/>
<evidence type="ECO:0000313" key="1">
    <source>
        <dbReference type="EMBL" id="KIK03238.1"/>
    </source>
</evidence>
<protein>
    <submittedName>
        <fullName evidence="1">Uncharacterized protein</fullName>
    </submittedName>
</protein>
<reference evidence="2" key="2">
    <citation type="submission" date="2015-01" db="EMBL/GenBank/DDBJ databases">
        <title>Evolutionary Origins and Diversification of the Mycorrhizal Mutualists.</title>
        <authorList>
            <consortium name="DOE Joint Genome Institute"/>
            <consortium name="Mycorrhizal Genomics Consortium"/>
            <person name="Kohler A."/>
            <person name="Kuo A."/>
            <person name="Nagy L.G."/>
            <person name="Floudas D."/>
            <person name="Copeland A."/>
            <person name="Barry K.W."/>
            <person name="Cichocki N."/>
            <person name="Veneault-Fourrey C."/>
            <person name="LaButti K."/>
            <person name="Lindquist E.A."/>
            <person name="Lipzen A."/>
            <person name="Lundell T."/>
            <person name="Morin E."/>
            <person name="Murat C."/>
            <person name="Riley R."/>
            <person name="Ohm R."/>
            <person name="Sun H."/>
            <person name="Tunlid A."/>
            <person name="Henrissat B."/>
            <person name="Grigoriev I.V."/>
            <person name="Hibbett D.S."/>
            <person name="Martin F."/>
        </authorList>
    </citation>
    <scope>NUCLEOTIDE SEQUENCE [LARGE SCALE GENOMIC DNA]</scope>
    <source>
        <strain evidence="2">LaAM-08-1</strain>
    </source>
</reference>
<dbReference type="OrthoDB" id="2998255at2759"/>
<accession>A0A0C9Y592</accession>
<organism evidence="1 2">
    <name type="scientific">Laccaria amethystina LaAM-08-1</name>
    <dbReference type="NCBI Taxonomy" id="1095629"/>
    <lineage>
        <taxon>Eukaryota</taxon>
        <taxon>Fungi</taxon>
        <taxon>Dikarya</taxon>
        <taxon>Basidiomycota</taxon>
        <taxon>Agaricomycotina</taxon>
        <taxon>Agaricomycetes</taxon>
        <taxon>Agaricomycetidae</taxon>
        <taxon>Agaricales</taxon>
        <taxon>Agaricineae</taxon>
        <taxon>Hydnangiaceae</taxon>
        <taxon>Laccaria</taxon>
    </lineage>
</organism>
<keyword evidence="2" id="KW-1185">Reference proteome</keyword>
<feature type="non-terminal residue" evidence="1">
    <location>
        <position position="362"/>
    </location>
</feature>
<sequence length="362" mass="40321">MPKRLRTFNGLDGEKVSALFVDSIRDIKNLGHCPVCLGGCLLAFCHSSSLGSYVSPENIAILREHHHTLLDSCMLFLTMERPLDEINGFGDNSSSWITCRCDFNDPLVRELHMNTPPMPPIDFFVDRLVCIVYSCLQPLGEKGSPRVDKVERNREKAALSGKNVLWPTRPHDLLPFEPGSSVRALGNWMARFPTLLMVGLLASLLEICKRSMLPALIDSVIPEKVILLSGALFNVWSLNRQQTLDHEMRIEMANICLAEAKHCAAFFHQLLSTVDQHELVKFFSGHVDSIFRAVHISLDNVSNLASQADASDAQDDAIYIGGCYLSIGSAIHSYLALSFSGYDSRIINASLLRMKQRHDVKA</sequence>
<proteinExistence type="predicted"/>